<dbReference type="SMART" id="SM00422">
    <property type="entry name" value="HTH_MERR"/>
    <property type="match status" value="1"/>
</dbReference>
<dbReference type="GO" id="GO:0003677">
    <property type="term" value="F:DNA binding"/>
    <property type="evidence" value="ECO:0007669"/>
    <property type="project" value="UniProtKB-KW"/>
</dbReference>
<dbReference type="PANTHER" id="PTHR30204">
    <property type="entry name" value="REDOX-CYCLING DRUG-SENSING TRANSCRIPTIONAL ACTIVATOR SOXR"/>
    <property type="match status" value="1"/>
</dbReference>
<dbReference type="InterPro" id="IPR036724">
    <property type="entry name" value="Cobalamin-bd_sf"/>
</dbReference>
<keyword evidence="3" id="KW-0804">Transcription</keyword>
<sequence>MYSIKKASEILEIPTVTLRAWENRYQIVTPFRSNGGHRLYSESDISTLKWLKNQLTDHNMKIGEAVCLLKQKKSKTPSKEVPASPIYKTSHDLIERLYINLIGLNTATSHEAIDLAFSLYHYEDVFYNVFNPVLVRLGTEWENGNISTAQEHFSSQLIMQRIIHFFRILPIQSHLPTAIAFCPEGEHHHIGLMLFSLFLRTKGLEVIYLGPNTPLGDLATLIEEKNISVIAISISNPTYVEMTERWIEASLSEYPNLLFVLGGTGFKQCTTPISAYVQSPNQADWEAWYQSVIVKSHRSVFAHV</sequence>
<organism evidence="6 7">
    <name type="scientific">Paenibacillus pectinilyticus</name>
    <dbReference type="NCBI Taxonomy" id="512399"/>
    <lineage>
        <taxon>Bacteria</taxon>
        <taxon>Bacillati</taxon>
        <taxon>Bacillota</taxon>
        <taxon>Bacilli</taxon>
        <taxon>Bacillales</taxon>
        <taxon>Paenibacillaceae</taxon>
        <taxon>Paenibacillus</taxon>
    </lineage>
</organism>
<dbReference type="STRING" id="512399.A8709_10275"/>
<accession>A0A1C1A616</accession>
<dbReference type="Gene3D" id="3.40.50.280">
    <property type="entry name" value="Cobalamin-binding domain"/>
    <property type="match status" value="1"/>
</dbReference>
<feature type="domain" description="B12-binding" evidence="5">
    <location>
        <begin position="175"/>
        <end position="299"/>
    </location>
</feature>
<keyword evidence="1" id="KW-0805">Transcription regulation</keyword>
<dbReference type="OrthoDB" id="9800334at2"/>
<dbReference type="CDD" id="cd01104">
    <property type="entry name" value="HTH_MlrA-CarA"/>
    <property type="match status" value="1"/>
</dbReference>
<evidence type="ECO:0000256" key="3">
    <source>
        <dbReference type="ARBA" id="ARBA00023163"/>
    </source>
</evidence>
<keyword evidence="7" id="KW-1185">Reference proteome</keyword>
<evidence type="ECO:0000313" key="7">
    <source>
        <dbReference type="Proteomes" id="UP000093309"/>
    </source>
</evidence>
<evidence type="ECO:0000259" key="5">
    <source>
        <dbReference type="PROSITE" id="PS51332"/>
    </source>
</evidence>
<gene>
    <name evidence="6" type="ORF">A8709_10275</name>
</gene>
<dbReference type="InterPro" id="IPR036594">
    <property type="entry name" value="Meth_synthase_dom"/>
</dbReference>
<feature type="domain" description="HTH merR-type" evidence="4">
    <location>
        <begin position="1"/>
        <end position="71"/>
    </location>
</feature>
<dbReference type="EMBL" id="LYPC01000012">
    <property type="protein sequence ID" value="OCT15995.1"/>
    <property type="molecule type" value="Genomic_DNA"/>
</dbReference>
<dbReference type="AlphaFoldDB" id="A0A1C1A616"/>
<evidence type="ECO:0008006" key="8">
    <source>
        <dbReference type="Google" id="ProtNLM"/>
    </source>
</evidence>
<comment type="caution">
    <text evidence="6">The sequence shown here is derived from an EMBL/GenBank/DDBJ whole genome shotgun (WGS) entry which is preliminary data.</text>
</comment>
<dbReference type="SUPFAM" id="SSF52242">
    <property type="entry name" value="Cobalamin (vitamin B12)-binding domain"/>
    <property type="match status" value="1"/>
</dbReference>
<dbReference type="Pfam" id="PF02310">
    <property type="entry name" value="B12-binding"/>
    <property type="match status" value="1"/>
</dbReference>
<keyword evidence="2" id="KW-0238">DNA-binding</keyword>
<dbReference type="InterPro" id="IPR003759">
    <property type="entry name" value="Cbl-bd_cap"/>
</dbReference>
<proteinExistence type="predicted"/>
<dbReference type="InterPro" id="IPR009061">
    <property type="entry name" value="DNA-bd_dom_put_sf"/>
</dbReference>
<dbReference type="GO" id="GO:0046872">
    <property type="term" value="F:metal ion binding"/>
    <property type="evidence" value="ECO:0007669"/>
    <property type="project" value="InterPro"/>
</dbReference>
<protein>
    <recommendedName>
        <fullName evidence="8">MerR family transcriptional regulator</fullName>
    </recommendedName>
</protein>
<evidence type="ECO:0000256" key="1">
    <source>
        <dbReference type="ARBA" id="ARBA00023015"/>
    </source>
</evidence>
<evidence type="ECO:0000259" key="4">
    <source>
        <dbReference type="PROSITE" id="PS50937"/>
    </source>
</evidence>
<dbReference type="Gene3D" id="1.10.1660.10">
    <property type="match status" value="1"/>
</dbReference>
<dbReference type="Pfam" id="PF02607">
    <property type="entry name" value="B12-binding_2"/>
    <property type="match status" value="1"/>
</dbReference>
<dbReference type="InterPro" id="IPR047057">
    <property type="entry name" value="MerR_fam"/>
</dbReference>
<dbReference type="PANTHER" id="PTHR30204:SF67">
    <property type="entry name" value="HTH-TYPE TRANSCRIPTIONAL REGULATOR MLRA-RELATED"/>
    <property type="match status" value="1"/>
</dbReference>
<dbReference type="GO" id="GO:0003700">
    <property type="term" value="F:DNA-binding transcription factor activity"/>
    <property type="evidence" value="ECO:0007669"/>
    <property type="project" value="InterPro"/>
</dbReference>
<dbReference type="CDD" id="cd02065">
    <property type="entry name" value="B12-binding_like"/>
    <property type="match status" value="1"/>
</dbReference>
<dbReference type="PROSITE" id="PS50937">
    <property type="entry name" value="HTH_MERR_2"/>
    <property type="match status" value="1"/>
</dbReference>
<name>A0A1C1A616_9BACL</name>
<evidence type="ECO:0000256" key="2">
    <source>
        <dbReference type="ARBA" id="ARBA00023125"/>
    </source>
</evidence>
<dbReference type="InterPro" id="IPR000551">
    <property type="entry name" value="MerR-type_HTH_dom"/>
</dbReference>
<reference evidence="7" key="1">
    <citation type="submission" date="2016-05" db="EMBL/GenBank/DDBJ databases">
        <title>Paenibacillus oryzae. sp. nov., isolated from the rice root.</title>
        <authorList>
            <person name="Zhang J."/>
            <person name="Zhang X."/>
        </authorList>
    </citation>
    <scope>NUCLEOTIDE SEQUENCE [LARGE SCALE GENOMIC DNA]</scope>
    <source>
        <strain evidence="7">KCTC13222</strain>
    </source>
</reference>
<dbReference type="Pfam" id="PF13411">
    <property type="entry name" value="MerR_1"/>
    <property type="match status" value="1"/>
</dbReference>
<dbReference type="RefSeq" id="WP_065851498.1">
    <property type="nucleotide sequence ID" value="NZ_LYPC01000012.1"/>
</dbReference>
<dbReference type="InterPro" id="IPR006158">
    <property type="entry name" value="Cobalamin-bd"/>
</dbReference>
<dbReference type="PROSITE" id="PS51332">
    <property type="entry name" value="B12_BINDING"/>
    <property type="match status" value="1"/>
</dbReference>
<dbReference type="SUPFAM" id="SSF46955">
    <property type="entry name" value="Putative DNA-binding domain"/>
    <property type="match status" value="1"/>
</dbReference>
<evidence type="ECO:0000313" key="6">
    <source>
        <dbReference type="EMBL" id="OCT15995.1"/>
    </source>
</evidence>
<dbReference type="GO" id="GO:0031419">
    <property type="term" value="F:cobalamin binding"/>
    <property type="evidence" value="ECO:0007669"/>
    <property type="project" value="InterPro"/>
</dbReference>
<dbReference type="Proteomes" id="UP000093309">
    <property type="component" value="Unassembled WGS sequence"/>
</dbReference>
<dbReference type="Gene3D" id="1.10.1240.10">
    <property type="entry name" value="Methionine synthase domain"/>
    <property type="match status" value="1"/>
</dbReference>